<organism evidence="2 3">
    <name type="scientific">Hibiscus syriacus</name>
    <name type="common">Rose of Sharon</name>
    <dbReference type="NCBI Taxonomy" id="106335"/>
    <lineage>
        <taxon>Eukaryota</taxon>
        <taxon>Viridiplantae</taxon>
        <taxon>Streptophyta</taxon>
        <taxon>Embryophyta</taxon>
        <taxon>Tracheophyta</taxon>
        <taxon>Spermatophyta</taxon>
        <taxon>Magnoliopsida</taxon>
        <taxon>eudicotyledons</taxon>
        <taxon>Gunneridae</taxon>
        <taxon>Pentapetalae</taxon>
        <taxon>rosids</taxon>
        <taxon>malvids</taxon>
        <taxon>Malvales</taxon>
        <taxon>Malvaceae</taxon>
        <taxon>Malvoideae</taxon>
        <taxon>Hibiscus</taxon>
    </lineage>
</organism>
<accession>A0A6A2XK31</accession>
<name>A0A6A2XK31_HIBSY</name>
<evidence type="ECO:0000313" key="2">
    <source>
        <dbReference type="EMBL" id="KAE8675922.1"/>
    </source>
</evidence>
<dbReference type="GO" id="GO:0006508">
    <property type="term" value="P:proteolysis"/>
    <property type="evidence" value="ECO:0007669"/>
    <property type="project" value="InterPro"/>
</dbReference>
<comment type="caution">
    <text evidence="2">The sequence shown here is derived from an EMBL/GenBank/DDBJ whole genome shotgun (WGS) entry which is preliminary data.</text>
</comment>
<dbReference type="PROSITE" id="PS51892">
    <property type="entry name" value="SUBTILASE"/>
    <property type="match status" value="1"/>
</dbReference>
<sequence length="129" mass="14421">MRPITVRTWNPAFDPKGGSGSRDTTRPLNSPLILDCFRSGIRGLLDGAFENAEKIPGKIFTSMSFSEEKHFHHSGLSNSSINWSRHILMKRSQVTSLFGAAALWRKGYTCAEVKMAIFDTGIRADHPHF</sequence>
<dbReference type="SUPFAM" id="SSF52743">
    <property type="entry name" value="Subtilisin-like"/>
    <property type="match status" value="1"/>
</dbReference>
<reference evidence="2" key="1">
    <citation type="submission" date="2019-09" db="EMBL/GenBank/DDBJ databases">
        <title>Draft genome information of white flower Hibiscus syriacus.</title>
        <authorList>
            <person name="Kim Y.-M."/>
        </authorList>
    </citation>
    <scope>NUCLEOTIDE SEQUENCE [LARGE SCALE GENOMIC DNA]</scope>
    <source>
        <strain evidence="2">YM2019G1</strain>
    </source>
</reference>
<keyword evidence="3" id="KW-1185">Reference proteome</keyword>
<evidence type="ECO:0000256" key="1">
    <source>
        <dbReference type="PROSITE-ProRule" id="PRU01240"/>
    </source>
</evidence>
<evidence type="ECO:0000313" key="3">
    <source>
        <dbReference type="Proteomes" id="UP000436088"/>
    </source>
</evidence>
<comment type="caution">
    <text evidence="1">Lacks conserved residue(s) required for the propagation of feature annotation.</text>
</comment>
<dbReference type="EMBL" id="VEPZ02001391">
    <property type="protein sequence ID" value="KAE8675922.1"/>
    <property type="molecule type" value="Genomic_DNA"/>
</dbReference>
<dbReference type="AlphaFoldDB" id="A0A6A2XK31"/>
<protein>
    <recommendedName>
        <fullName evidence="4">Peptidase S8/S53 domain-containing protein</fullName>
    </recommendedName>
</protein>
<evidence type="ECO:0008006" key="4">
    <source>
        <dbReference type="Google" id="ProtNLM"/>
    </source>
</evidence>
<dbReference type="Proteomes" id="UP000436088">
    <property type="component" value="Unassembled WGS sequence"/>
</dbReference>
<dbReference type="InterPro" id="IPR036852">
    <property type="entry name" value="Peptidase_S8/S53_dom_sf"/>
</dbReference>
<comment type="similarity">
    <text evidence="1">Belongs to the peptidase S8 family.</text>
</comment>
<gene>
    <name evidence="2" type="ORF">F3Y22_tig00111640pilonHSYRG00140</name>
</gene>
<dbReference type="GO" id="GO:0004252">
    <property type="term" value="F:serine-type endopeptidase activity"/>
    <property type="evidence" value="ECO:0007669"/>
    <property type="project" value="InterPro"/>
</dbReference>
<proteinExistence type="inferred from homology"/>